<dbReference type="Proteomes" id="UP000193920">
    <property type="component" value="Unassembled WGS sequence"/>
</dbReference>
<gene>
    <name evidence="2" type="ORF">LY90DRAFT_709055</name>
</gene>
<dbReference type="OrthoDB" id="2110489at2759"/>
<dbReference type="Pfam" id="PF00583">
    <property type="entry name" value="Acetyltransf_1"/>
    <property type="match status" value="1"/>
</dbReference>
<dbReference type="SUPFAM" id="SSF55729">
    <property type="entry name" value="Acyl-CoA N-acyltransferases (Nat)"/>
    <property type="match status" value="1"/>
</dbReference>
<name>A0A1Y1ZES2_9FUNG</name>
<comment type="caution">
    <text evidence="2">The sequence shown here is derived from an EMBL/GenBank/DDBJ whole genome shotgun (WGS) entry which is preliminary data.</text>
</comment>
<dbReference type="AlphaFoldDB" id="A0A1Y1ZES2"/>
<evidence type="ECO:0000313" key="3">
    <source>
        <dbReference type="Proteomes" id="UP000193920"/>
    </source>
</evidence>
<organism evidence="2 3">
    <name type="scientific">Neocallimastix californiae</name>
    <dbReference type="NCBI Taxonomy" id="1754190"/>
    <lineage>
        <taxon>Eukaryota</taxon>
        <taxon>Fungi</taxon>
        <taxon>Fungi incertae sedis</taxon>
        <taxon>Chytridiomycota</taxon>
        <taxon>Chytridiomycota incertae sedis</taxon>
        <taxon>Neocallimastigomycetes</taxon>
        <taxon>Neocallimastigales</taxon>
        <taxon>Neocallimastigaceae</taxon>
        <taxon>Neocallimastix</taxon>
    </lineage>
</organism>
<protein>
    <recommendedName>
        <fullName evidence="1">N-acetyltransferase domain-containing protein</fullName>
    </recommendedName>
</protein>
<keyword evidence="3" id="KW-1185">Reference proteome</keyword>
<sequence>MINNELFIKKCTEKDVDAILELQEYVIEHLEDKNVLRRNTKEMFIHCTKEPNLSLGVYHNNTLIALSIFVDEKGTKEDLSININKKPNDVCANFKLVIVRNDYRGMHLQKNLMWILERYAFEKGYTKLCTTVSPDNKYSLNNIINSKYEFDSEVIKYGGLNRYLYVKDIKSFGIIKNKKLLDKLKKYEKDNKIIQLNLEDYYNGQIDILHSGDVVEYINENNEKMYGIYYNEKDPLICLFNNKTQKVKIINFNNEINNFKINKCYISIYDE</sequence>
<dbReference type="Gene3D" id="3.40.630.30">
    <property type="match status" value="1"/>
</dbReference>
<dbReference type="EMBL" id="MCOG01000417">
    <property type="protein sequence ID" value="ORY08758.1"/>
    <property type="molecule type" value="Genomic_DNA"/>
</dbReference>
<dbReference type="GO" id="GO:0016747">
    <property type="term" value="F:acyltransferase activity, transferring groups other than amino-acyl groups"/>
    <property type="evidence" value="ECO:0007669"/>
    <property type="project" value="InterPro"/>
</dbReference>
<evidence type="ECO:0000313" key="2">
    <source>
        <dbReference type="EMBL" id="ORY08758.1"/>
    </source>
</evidence>
<feature type="domain" description="N-acetyltransferase" evidence="1">
    <location>
        <begin position="6"/>
        <end position="199"/>
    </location>
</feature>
<dbReference type="InterPro" id="IPR016181">
    <property type="entry name" value="Acyl_CoA_acyltransferase"/>
</dbReference>
<dbReference type="InterPro" id="IPR000182">
    <property type="entry name" value="GNAT_dom"/>
</dbReference>
<reference evidence="2 3" key="1">
    <citation type="submission" date="2016-08" db="EMBL/GenBank/DDBJ databases">
        <title>A Parts List for Fungal Cellulosomes Revealed by Comparative Genomics.</title>
        <authorList>
            <consortium name="DOE Joint Genome Institute"/>
            <person name="Haitjema C.H."/>
            <person name="Gilmore S.P."/>
            <person name="Henske J.K."/>
            <person name="Solomon K.V."/>
            <person name="De Groot R."/>
            <person name="Kuo A."/>
            <person name="Mondo S.J."/>
            <person name="Salamov A.A."/>
            <person name="Labutti K."/>
            <person name="Zhao Z."/>
            <person name="Chiniquy J."/>
            <person name="Barry K."/>
            <person name="Brewer H.M."/>
            <person name="Purvine S.O."/>
            <person name="Wright A.T."/>
            <person name="Boxma B."/>
            <person name="Van Alen T."/>
            <person name="Hackstein J.H."/>
            <person name="Baker S.E."/>
            <person name="Grigoriev I.V."/>
            <person name="O'Malley M.A."/>
        </authorList>
    </citation>
    <scope>NUCLEOTIDE SEQUENCE [LARGE SCALE GENOMIC DNA]</scope>
    <source>
        <strain evidence="2 3">G1</strain>
    </source>
</reference>
<evidence type="ECO:0000259" key="1">
    <source>
        <dbReference type="PROSITE" id="PS51186"/>
    </source>
</evidence>
<proteinExistence type="predicted"/>
<accession>A0A1Y1ZES2</accession>
<dbReference type="PROSITE" id="PS51186">
    <property type="entry name" value="GNAT"/>
    <property type="match status" value="1"/>
</dbReference>